<dbReference type="AlphaFoldDB" id="A0A4Y6PVS2"/>
<keyword evidence="3" id="KW-0479">Metal-binding</keyword>
<evidence type="ECO:0000256" key="4">
    <source>
        <dbReference type="ARBA" id="ARBA00022763"/>
    </source>
</evidence>
<comment type="cofactor">
    <cofactor evidence="1">
        <name>[4Fe-4S] cluster</name>
        <dbReference type="ChEBI" id="CHEBI:49883"/>
    </cofactor>
</comment>
<keyword evidence="12" id="KW-1185">Reference proteome</keyword>
<evidence type="ECO:0000256" key="7">
    <source>
        <dbReference type="ARBA" id="ARBA00023014"/>
    </source>
</evidence>
<gene>
    <name evidence="11" type="ORF">FIV42_15500</name>
</gene>
<dbReference type="GO" id="GO:0000701">
    <property type="term" value="F:purine-specific mismatch base pair DNA N-glycosylase activity"/>
    <property type="evidence" value="ECO:0007669"/>
    <property type="project" value="TreeGrafter"/>
</dbReference>
<organism evidence="11 12">
    <name type="scientific">Persicimonas caeni</name>
    <dbReference type="NCBI Taxonomy" id="2292766"/>
    <lineage>
        <taxon>Bacteria</taxon>
        <taxon>Deltaproteobacteria</taxon>
        <taxon>Bradymonadales</taxon>
        <taxon>Bradymonadaceae</taxon>
        <taxon>Persicimonas</taxon>
    </lineage>
</organism>
<dbReference type="GO" id="GO:0006298">
    <property type="term" value="P:mismatch repair"/>
    <property type="evidence" value="ECO:0007669"/>
    <property type="project" value="TreeGrafter"/>
</dbReference>
<name>A0A4Y6PVS2_PERCE</name>
<dbReference type="Pfam" id="PF00730">
    <property type="entry name" value="HhH-GPD"/>
    <property type="match status" value="1"/>
</dbReference>
<keyword evidence="9" id="KW-0326">Glycosidase</keyword>
<dbReference type="PANTHER" id="PTHR42944:SF1">
    <property type="entry name" value="ADENINE DNA GLYCOSYLASE"/>
    <property type="match status" value="1"/>
</dbReference>
<dbReference type="GO" id="GO:0035485">
    <property type="term" value="F:adenine/guanine mispair binding"/>
    <property type="evidence" value="ECO:0007669"/>
    <property type="project" value="TreeGrafter"/>
</dbReference>
<evidence type="ECO:0000256" key="5">
    <source>
        <dbReference type="ARBA" id="ARBA00022801"/>
    </source>
</evidence>
<dbReference type="CDD" id="cd00056">
    <property type="entry name" value="ENDO3c"/>
    <property type="match status" value="1"/>
</dbReference>
<reference evidence="11 12" key="1">
    <citation type="submission" date="2019-06" db="EMBL/GenBank/DDBJ databases">
        <title>Persicimonas caeni gen. nov., sp. nov., a predatory bacterium isolated from solar saltern.</title>
        <authorList>
            <person name="Wang S."/>
        </authorList>
    </citation>
    <scope>NUCLEOTIDE SEQUENCE [LARGE SCALE GENOMIC DNA]</scope>
    <source>
        <strain evidence="11 12">YN101</strain>
    </source>
</reference>
<evidence type="ECO:0000256" key="8">
    <source>
        <dbReference type="ARBA" id="ARBA00023204"/>
    </source>
</evidence>
<dbReference type="SMART" id="SM00478">
    <property type="entry name" value="ENDO3c"/>
    <property type="match status" value="1"/>
</dbReference>
<dbReference type="Gene3D" id="1.10.1670.10">
    <property type="entry name" value="Helix-hairpin-Helix base-excision DNA repair enzymes (C-terminal)"/>
    <property type="match status" value="1"/>
</dbReference>
<protein>
    <submittedName>
        <fullName evidence="11">A/G-specific adenine glycosylase</fullName>
    </submittedName>
</protein>
<accession>A0A4Y6PVS2</accession>
<evidence type="ECO:0000313" key="11">
    <source>
        <dbReference type="EMBL" id="QDG52097.1"/>
    </source>
</evidence>
<dbReference type="PANTHER" id="PTHR42944">
    <property type="entry name" value="ADENINE DNA GLYCOSYLASE"/>
    <property type="match status" value="1"/>
</dbReference>
<evidence type="ECO:0000256" key="1">
    <source>
        <dbReference type="ARBA" id="ARBA00001966"/>
    </source>
</evidence>
<evidence type="ECO:0000259" key="10">
    <source>
        <dbReference type="SMART" id="SM00478"/>
    </source>
</evidence>
<proteinExistence type="inferred from homology"/>
<keyword evidence="8" id="KW-0234">DNA repair</keyword>
<dbReference type="InterPro" id="IPR003265">
    <property type="entry name" value="HhH-GPD_domain"/>
</dbReference>
<dbReference type="GO" id="GO:0034039">
    <property type="term" value="F:8-oxo-7,8-dihydroguanine DNA N-glycosylase activity"/>
    <property type="evidence" value="ECO:0007669"/>
    <property type="project" value="TreeGrafter"/>
</dbReference>
<accession>A0A5B8Y7R1</accession>
<keyword evidence="5" id="KW-0378">Hydrolase</keyword>
<dbReference type="GO" id="GO:0051536">
    <property type="term" value="F:iron-sulfur cluster binding"/>
    <property type="evidence" value="ECO:0007669"/>
    <property type="project" value="UniProtKB-KW"/>
</dbReference>
<evidence type="ECO:0000256" key="6">
    <source>
        <dbReference type="ARBA" id="ARBA00023004"/>
    </source>
</evidence>
<comment type="similarity">
    <text evidence="2">Belongs to the Nth/MutY family.</text>
</comment>
<dbReference type="RefSeq" id="WP_141198574.1">
    <property type="nucleotide sequence ID" value="NZ_CP041186.1"/>
</dbReference>
<dbReference type="GO" id="GO:0032357">
    <property type="term" value="F:oxidized purine DNA binding"/>
    <property type="evidence" value="ECO:0007669"/>
    <property type="project" value="TreeGrafter"/>
</dbReference>
<dbReference type="EMBL" id="CP041186">
    <property type="protein sequence ID" value="QDG52097.1"/>
    <property type="molecule type" value="Genomic_DNA"/>
</dbReference>
<keyword evidence="7" id="KW-0411">Iron-sulfur</keyword>
<dbReference type="GO" id="GO:0046872">
    <property type="term" value="F:metal ion binding"/>
    <property type="evidence" value="ECO:0007669"/>
    <property type="project" value="UniProtKB-KW"/>
</dbReference>
<dbReference type="REBASE" id="344733">
    <property type="entry name" value="V.BspYN101ORF15495P"/>
</dbReference>
<feature type="domain" description="HhH-GPD" evidence="10">
    <location>
        <begin position="49"/>
        <end position="199"/>
    </location>
</feature>
<keyword evidence="4" id="KW-0227">DNA damage</keyword>
<dbReference type="InterPro" id="IPR023170">
    <property type="entry name" value="HhH_base_excis_C"/>
</dbReference>
<evidence type="ECO:0000256" key="3">
    <source>
        <dbReference type="ARBA" id="ARBA00022723"/>
    </source>
</evidence>
<sequence length="227" mass="26500">MSYPDAQETPEEKWAYLRKGIIEWWSPEDHDFPWRKPDDEWKLLVTEILLQRTRASAVAQLYDDFFERFPTPESLAEASTEEVGDAIYSLGLAWRAKYISQLGDQLAELTGEVPDTRDGLKELPGVGPYVSGAFQVLHRNQPDSFVDSNVVRLLGRYFGFEWDGETRRRKWFLQFVDRLFEHEYEPSRFGYALLDFTREVCAPSPNCEVCPVRERCHFAAEHKQARI</sequence>
<dbReference type="Gene3D" id="1.10.340.30">
    <property type="entry name" value="Hypothetical protein, domain 2"/>
    <property type="match status" value="1"/>
</dbReference>
<dbReference type="SUPFAM" id="SSF48150">
    <property type="entry name" value="DNA-glycosylase"/>
    <property type="match status" value="1"/>
</dbReference>
<dbReference type="InterPro" id="IPR011257">
    <property type="entry name" value="DNA_glycosylase"/>
</dbReference>
<evidence type="ECO:0000256" key="9">
    <source>
        <dbReference type="ARBA" id="ARBA00023295"/>
    </source>
</evidence>
<keyword evidence="6" id="KW-0408">Iron</keyword>
<dbReference type="OrthoDB" id="9802365at2"/>
<evidence type="ECO:0000313" key="12">
    <source>
        <dbReference type="Proteomes" id="UP000315995"/>
    </source>
</evidence>
<dbReference type="GO" id="GO:0006284">
    <property type="term" value="P:base-excision repair"/>
    <property type="evidence" value="ECO:0007669"/>
    <property type="project" value="InterPro"/>
</dbReference>
<evidence type="ECO:0000256" key="2">
    <source>
        <dbReference type="ARBA" id="ARBA00008343"/>
    </source>
</evidence>
<dbReference type="Proteomes" id="UP000315995">
    <property type="component" value="Chromosome"/>
</dbReference>
<dbReference type="InterPro" id="IPR044298">
    <property type="entry name" value="MIG/MutY"/>
</dbReference>